<organism evidence="1">
    <name type="scientific">Arundo donax</name>
    <name type="common">Giant reed</name>
    <name type="synonym">Donax arundinaceus</name>
    <dbReference type="NCBI Taxonomy" id="35708"/>
    <lineage>
        <taxon>Eukaryota</taxon>
        <taxon>Viridiplantae</taxon>
        <taxon>Streptophyta</taxon>
        <taxon>Embryophyta</taxon>
        <taxon>Tracheophyta</taxon>
        <taxon>Spermatophyta</taxon>
        <taxon>Magnoliopsida</taxon>
        <taxon>Liliopsida</taxon>
        <taxon>Poales</taxon>
        <taxon>Poaceae</taxon>
        <taxon>PACMAD clade</taxon>
        <taxon>Arundinoideae</taxon>
        <taxon>Arundineae</taxon>
        <taxon>Arundo</taxon>
    </lineage>
</organism>
<reference evidence="1" key="1">
    <citation type="submission" date="2014-09" db="EMBL/GenBank/DDBJ databases">
        <authorList>
            <person name="Magalhaes I.L.F."/>
            <person name="Oliveira U."/>
            <person name="Santos F.R."/>
            <person name="Vidigal T.H.D.A."/>
            <person name="Brescovit A.D."/>
            <person name="Santos A.J."/>
        </authorList>
    </citation>
    <scope>NUCLEOTIDE SEQUENCE</scope>
    <source>
        <tissue evidence="1">Shoot tissue taken approximately 20 cm above the soil surface</tissue>
    </source>
</reference>
<accession>A0A0A9FNS5</accession>
<name>A0A0A9FNS5_ARUDO</name>
<protein>
    <submittedName>
        <fullName evidence="1">Uncharacterized protein</fullName>
    </submittedName>
</protein>
<dbReference type="EMBL" id="GBRH01185950">
    <property type="protein sequence ID" value="JAE11946.1"/>
    <property type="molecule type" value="Transcribed_RNA"/>
</dbReference>
<reference evidence="1" key="2">
    <citation type="journal article" date="2015" name="Data Brief">
        <title>Shoot transcriptome of the giant reed, Arundo donax.</title>
        <authorList>
            <person name="Barrero R.A."/>
            <person name="Guerrero F.D."/>
            <person name="Moolhuijzen P."/>
            <person name="Goolsby J.A."/>
            <person name="Tidwell J."/>
            <person name="Bellgard S.E."/>
            <person name="Bellgard M.I."/>
        </authorList>
    </citation>
    <scope>NUCLEOTIDE SEQUENCE</scope>
    <source>
        <tissue evidence="1">Shoot tissue taken approximately 20 cm above the soil surface</tissue>
    </source>
</reference>
<evidence type="ECO:0000313" key="1">
    <source>
        <dbReference type="EMBL" id="JAE11946.1"/>
    </source>
</evidence>
<sequence length="34" mass="4089">MEEVRALLLSWTTHLMMPTGILYEGFRSQRSMRF</sequence>
<proteinExistence type="predicted"/>
<dbReference type="AlphaFoldDB" id="A0A0A9FNS5"/>